<dbReference type="EMBL" id="CAMPGE010011415">
    <property type="protein sequence ID" value="CAI2370250.1"/>
    <property type="molecule type" value="Genomic_DNA"/>
</dbReference>
<evidence type="ECO:0000313" key="3">
    <source>
        <dbReference type="Proteomes" id="UP001295684"/>
    </source>
</evidence>
<feature type="compositionally biased region" description="Basic and acidic residues" evidence="1">
    <location>
        <begin position="301"/>
        <end position="311"/>
    </location>
</feature>
<feature type="region of interest" description="Disordered" evidence="1">
    <location>
        <begin position="256"/>
        <end position="385"/>
    </location>
</feature>
<dbReference type="Proteomes" id="UP001295684">
    <property type="component" value="Unassembled WGS sequence"/>
</dbReference>
<feature type="compositionally biased region" description="Basic and acidic residues" evidence="1">
    <location>
        <begin position="352"/>
        <end position="369"/>
    </location>
</feature>
<reference evidence="2" key="1">
    <citation type="submission" date="2023-07" db="EMBL/GenBank/DDBJ databases">
        <authorList>
            <consortium name="AG Swart"/>
            <person name="Singh M."/>
            <person name="Singh A."/>
            <person name="Seah K."/>
            <person name="Emmerich C."/>
        </authorList>
    </citation>
    <scope>NUCLEOTIDE SEQUENCE</scope>
    <source>
        <strain evidence="2">DP1</strain>
    </source>
</reference>
<gene>
    <name evidence="2" type="ORF">ECRASSUSDP1_LOCUS11559</name>
</gene>
<sequence length="385" mass="43566">MSELNIEKNEWEEIEAVLTKKIRNKRKKIDKIIQTEAKVKNGEIVPTKEQQEMIQSRSKIETQMQELTEIKNGVRKEWKKVMTKHNKIIKDLSSQEELRDSTINESLGSVADALLVNLLQNEYDAKDLLAEQEKIGLEAIMVPIKSLFTPPAQTLIYNRARECFLEIFTNFVKGSPDIIPGSETTYKDLLNEIKNIPESVRTSSHRLDAQDTSDGASPEVSHEETAAVQVNNDAPIQAVPQGVDQEAAVDQIVGEGEGAVEEDKEVEDETLEETKDKTIRKQDSMKSKKYVDEDGFIYAKPLEKSKYENKALRGRGRRGGGKEKKERQRQKAKVDRGTKQYGGRGRGGRGGRQTDKFGTDEHGKKDKNAHGKHSNWHKGEVRKVE</sequence>
<feature type="region of interest" description="Disordered" evidence="1">
    <location>
        <begin position="201"/>
        <end position="221"/>
    </location>
</feature>
<proteinExistence type="predicted"/>
<feature type="compositionally biased region" description="Basic and acidic residues" evidence="1">
    <location>
        <begin position="272"/>
        <end position="292"/>
    </location>
</feature>
<evidence type="ECO:0000256" key="1">
    <source>
        <dbReference type="SAM" id="MobiDB-lite"/>
    </source>
</evidence>
<organism evidence="2 3">
    <name type="scientific">Euplotes crassus</name>
    <dbReference type="NCBI Taxonomy" id="5936"/>
    <lineage>
        <taxon>Eukaryota</taxon>
        <taxon>Sar</taxon>
        <taxon>Alveolata</taxon>
        <taxon>Ciliophora</taxon>
        <taxon>Intramacronucleata</taxon>
        <taxon>Spirotrichea</taxon>
        <taxon>Hypotrichia</taxon>
        <taxon>Euplotida</taxon>
        <taxon>Euplotidae</taxon>
        <taxon>Moneuplotes</taxon>
    </lineage>
</organism>
<comment type="caution">
    <text evidence="2">The sequence shown here is derived from an EMBL/GenBank/DDBJ whole genome shotgun (WGS) entry which is preliminary data.</text>
</comment>
<feature type="compositionally biased region" description="Acidic residues" evidence="1">
    <location>
        <begin position="258"/>
        <end position="271"/>
    </location>
</feature>
<evidence type="ECO:0000313" key="2">
    <source>
        <dbReference type="EMBL" id="CAI2370250.1"/>
    </source>
</evidence>
<accession>A0AAD1UNM9</accession>
<keyword evidence="3" id="KW-1185">Reference proteome</keyword>
<feature type="compositionally biased region" description="Gly residues" evidence="1">
    <location>
        <begin position="340"/>
        <end position="351"/>
    </location>
</feature>
<name>A0AAD1UNM9_EUPCR</name>
<protein>
    <submittedName>
        <fullName evidence="2">Uncharacterized protein</fullName>
    </submittedName>
</protein>
<dbReference type="AlphaFoldDB" id="A0AAD1UNM9"/>